<organism evidence="9 10">
    <name type="scientific">Longimycelium tulufanense</name>
    <dbReference type="NCBI Taxonomy" id="907463"/>
    <lineage>
        <taxon>Bacteria</taxon>
        <taxon>Bacillati</taxon>
        <taxon>Actinomycetota</taxon>
        <taxon>Actinomycetes</taxon>
        <taxon>Pseudonocardiales</taxon>
        <taxon>Pseudonocardiaceae</taxon>
        <taxon>Longimycelium</taxon>
    </lineage>
</organism>
<evidence type="ECO:0000256" key="7">
    <source>
        <dbReference type="ARBA" id="ARBA00043987"/>
    </source>
</evidence>
<dbReference type="AlphaFoldDB" id="A0A8J3CGC7"/>
<reference evidence="9" key="1">
    <citation type="journal article" date="2014" name="Int. J. Syst. Evol. Microbiol.">
        <title>Complete genome sequence of Corynebacterium casei LMG S-19264T (=DSM 44701T), isolated from a smear-ripened cheese.</title>
        <authorList>
            <consortium name="US DOE Joint Genome Institute (JGI-PGF)"/>
            <person name="Walter F."/>
            <person name="Albersmeier A."/>
            <person name="Kalinowski J."/>
            <person name="Ruckert C."/>
        </authorList>
    </citation>
    <scope>NUCLEOTIDE SEQUENCE</scope>
    <source>
        <strain evidence="9">CGMCC 4.5737</strain>
    </source>
</reference>
<dbReference type="Pfam" id="PF26314">
    <property type="entry name" value="MptA_B_family"/>
    <property type="match status" value="1"/>
</dbReference>
<evidence type="ECO:0000256" key="1">
    <source>
        <dbReference type="ARBA" id="ARBA00004141"/>
    </source>
</evidence>
<dbReference type="RefSeq" id="WP_229686475.1">
    <property type="nucleotide sequence ID" value="NZ_BMMK01000016.1"/>
</dbReference>
<evidence type="ECO:0000256" key="2">
    <source>
        <dbReference type="ARBA" id="ARBA00022676"/>
    </source>
</evidence>
<feature type="transmembrane region" description="Helical" evidence="8">
    <location>
        <begin position="60"/>
        <end position="77"/>
    </location>
</feature>
<evidence type="ECO:0000313" key="10">
    <source>
        <dbReference type="Proteomes" id="UP000637578"/>
    </source>
</evidence>
<name>A0A8J3CGC7_9PSEU</name>
<feature type="transmembrane region" description="Helical" evidence="8">
    <location>
        <begin position="455"/>
        <end position="473"/>
    </location>
</feature>
<evidence type="ECO:0008006" key="11">
    <source>
        <dbReference type="Google" id="ProtNLM"/>
    </source>
</evidence>
<feature type="transmembrane region" description="Helical" evidence="8">
    <location>
        <begin position="293"/>
        <end position="319"/>
    </location>
</feature>
<sequence>MPPTGTDAGSTVPIRTLVLGLLGYALLALGGVGAGGTLVRDPLIADTALTWVRFGHGRDLATAVLYIGLALAVWAWVRLGREVHARQVGARGVLAVIGAWVAPLVLAPPLFSRDVYSYLAQGNLALNGLDPYQVGPAALPGTLTDNVSWVWQNTVAPYGPLFVLAAKGVVAVTGENPVTGVIAMRLVMLVGLGLACWAVPGLARHLGGRASTALWLAVANPLILVHLVGGAHNDLLMVGLMAAGVLLALERRHAAGFAVVTLAAAVKATAAVALPFLVWVWAARLSGSPGRRFLRAGAAGVAVFVGVFAMTTVVAGVDLGWVAGLQTSSTIVNWLSLPTGAGMLIHWLVSLVFDVSNGPFVTVGRLLGSLLLAVVAVRQWWRSRDGGPGAVRRCALVLLAVATLAPATLPWYFSWPLVLAAGLAWRLPALVPAVAASVWLLLVTFPSGDTALNSWGYLAGATVCAGLAAVSLVRPDPLRLSDGWATRSRSAP</sequence>
<accession>A0A8J3CGC7</accession>
<feature type="transmembrane region" description="Helical" evidence="8">
    <location>
        <begin position="331"/>
        <end position="353"/>
    </location>
</feature>
<reference evidence="9" key="2">
    <citation type="submission" date="2020-09" db="EMBL/GenBank/DDBJ databases">
        <authorList>
            <person name="Sun Q."/>
            <person name="Zhou Y."/>
        </authorList>
    </citation>
    <scope>NUCLEOTIDE SEQUENCE</scope>
    <source>
        <strain evidence="9">CGMCC 4.5737</strain>
    </source>
</reference>
<evidence type="ECO:0000256" key="3">
    <source>
        <dbReference type="ARBA" id="ARBA00022679"/>
    </source>
</evidence>
<dbReference type="InterPro" id="IPR049829">
    <property type="entry name" value="MptA/B-like"/>
</dbReference>
<dbReference type="EMBL" id="BMMK01000016">
    <property type="protein sequence ID" value="GGM61592.1"/>
    <property type="molecule type" value="Genomic_DNA"/>
</dbReference>
<feature type="transmembrane region" description="Helical" evidence="8">
    <location>
        <begin position="425"/>
        <end position="443"/>
    </location>
</feature>
<comment type="similarity">
    <text evidence="7">Belongs to the MptA/B family.</text>
</comment>
<proteinExistence type="inferred from homology"/>
<comment type="subcellular location">
    <subcellularLocation>
        <location evidence="1">Membrane</location>
        <topology evidence="1">Multi-pass membrane protein</topology>
    </subcellularLocation>
</comment>
<dbReference type="GO" id="GO:0016020">
    <property type="term" value="C:membrane"/>
    <property type="evidence" value="ECO:0007669"/>
    <property type="project" value="UniProtKB-SubCell"/>
</dbReference>
<evidence type="ECO:0000256" key="6">
    <source>
        <dbReference type="ARBA" id="ARBA00023136"/>
    </source>
</evidence>
<feature type="transmembrane region" description="Helical" evidence="8">
    <location>
        <begin position="359"/>
        <end position="381"/>
    </location>
</feature>
<dbReference type="NCBIfam" id="NF038066">
    <property type="entry name" value="MptB"/>
    <property type="match status" value="1"/>
</dbReference>
<gene>
    <name evidence="9" type="ORF">GCM10012275_35730</name>
</gene>
<evidence type="ECO:0000313" key="9">
    <source>
        <dbReference type="EMBL" id="GGM61592.1"/>
    </source>
</evidence>
<keyword evidence="5 8" id="KW-1133">Transmembrane helix</keyword>
<comment type="caution">
    <text evidence="9">The sequence shown here is derived from an EMBL/GenBank/DDBJ whole genome shotgun (WGS) entry which is preliminary data.</text>
</comment>
<feature type="transmembrane region" description="Helical" evidence="8">
    <location>
        <begin position="256"/>
        <end position="281"/>
    </location>
</feature>
<keyword evidence="10" id="KW-1185">Reference proteome</keyword>
<evidence type="ECO:0000256" key="4">
    <source>
        <dbReference type="ARBA" id="ARBA00022692"/>
    </source>
</evidence>
<protein>
    <recommendedName>
        <fullName evidence="11">Alpha-1,6-mannosyltransferase</fullName>
    </recommendedName>
</protein>
<evidence type="ECO:0000256" key="8">
    <source>
        <dbReference type="SAM" id="Phobius"/>
    </source>
</evidence>
<keyword evidence="2" id="KW-0328">Glycosyltransferase</keyword>
<feature type="transmembrane region" description="Helical" evidence="8">
    <location>
        <begin position="393"/>
        <end position="413"/>
    </location>
</feature>
<dbReference type="GO" id="GO:0016757">
    <property type="term" value="F:glycosyltransferase activity"/>
    <property type="evidence" value="ECO:0007669"/>
    <property type="project" value="UniProtKB-KW"/>
</dbReference>
<evidence type="ECO:0000256" key="5">
    <source>
        <dbReference type="ARBA" id="ARBA00022989"/>
    </source>
</evidence>
<keyword evidence="3" id="KW-0808">Transferase</keyword>
<keyword evidence="6 8" id="KW-0472">Membrane</keyword>
<feature type="transmembrane region" description="Helical" evidence="8">
    <location>
        <begin position="21"/>
        <end position="40"/>
    </location>
</feature>
<keyword evidence="4 8" id="KW-0812">Transmembrane</keyword>
<dbReference type="Proteomes" id="UP000637578">
    <property type="component" value="Unassembled WGS sequence"/>
</dbReference>
<feature type="transmembrane region" description="Helical" evidence="8">
    <location>
        <begin position="89"/>
        <end position="111"/>
    </location>
</feature>
<feature type="transmembrane region" description="Helical" evidence="8">
    <location>
        <begin position="186"/>
        <end position="203"/>
    </location>
</feature>